<dbReference type="STRING" id="84521.SAMN04487994_101712"/>
<protein>
    <submittedName>
        <fullName evidence="3">(S)-ureidoglycine aminohydrolase</fullName>
    </submittedName>
</protein>
<dbReference type="SUPFAM" id="SSF51182">
    <property type="entry name" value="RmlC-like cupins"/>
    <property type="match status" value="1"/>
</dbReference>
<dbReference type="OrthoDB" id="9814939at2"/>
<comment type="caution">
    <text evidence="3">The sequence shown here is derived from an EMBL/GenBank/DDBJ whole genome shotgun (WGS) entry which is preliminary data.</text>
</comment>
<organism evidence="3 4">
    <name type="scientific">Dolosicoccus paucivorans</name>
    <dbReference type="NCBI Taxonomy" id="84521"/>
    <lineage>
        <taxon>Bacteria</taxon>
        <taxon>Bacillati</taxon>
        <taxon>Bacillota</taxon>
        <taxon>Bacilli</taxon>
        <taxon>Lactobacillales</taxon>
        <taxon>Aerococcaceae</taxon>
        <taxon>Dolosicoccus</taxon>
    </lineage>
</organism>
<dbReference type="EMBL" id="PNHE01000012">
    <property type="protein sequence ID" value="PMC58499.1"/>
    <property type="molecule type" value="Genomic_DNA"/>
</dbReference>
<dbReference type="NCBIfam" id="TIGR03214">
    <property type="entry name" value="ura-cupin"/>
    <property type="match status" value="1"/>
</dbReference>
<dbReference type="InterPro" id="IPR013096">
    <property type="entry name" value="Cupin_2"/>
</dbReference>
<dbReference type="AlphaFoldDB" id="A0A1G8L561"/>
<dbReference type="InterPro" id="IPR017627">
    <property type="entry name" value="UGHY"/>
</dbReference>
<keyword evidence="3" id="KW-0378">Hydrolase</keyword>
<evidence type="ECO:0000313" key="3">
    <source>
        <dbReference type="EMBL" id="PMC58499.1"/>
    </source>
</evidence>
<name>A0A1G8L561_9LACT</name>
<dbReference type="InterPro" id="IPR011051">
    <property type="entry name" value="RmlC_Cupin_sf"/>
</dbReference>
<gene>
    <name evidence="3" type="ORF">CJ205_03950</name>
</gene>
<dbReference type="Gene3D" id="2.60.120.10">
    <property type="entry name" value="Jelly Rolls"/>
    <property type="match status" value="2"/>
</dbReference>
<evidence type="ECO:0000313" key="4">
    <source>
        <dbReference type="Proteomes" id="UP000235682"/>
    </source>
</evidence>
<dbReference type="CDD" id="cd02211">
    <property type="entry name" value="cupin_UGlyAH_N"/>
    <property type="match status" value="1"/>
</dbReference>
<dbReference type="InterPro" id="IPR014710">
    <property type="entry name" value="RmlC-like_jellyroll"/>
</dbReference>
<dbReference type="InterPro" id="IPR044704">
    <property type="entry name" value="UGlyAH_cupin_N"/>
</dbReference>
<dbReference type="Pfam" id="PF07883">
    <property type="entry name" value="Cupin_2"/>
    <property type="match status" value="1"/>
</dbReference>
<dbReference type="RefSeq" id="WP_092085066.1">
    <property type="nucleotide sequence ID" value="NZ_FNEL01000017.1"/>
</dbReference>
<dbReference type="GO" id="GO:0071522">
    <property type="term" value="F:ureidoglycine aminohydrolase activity"/>
    <property type="evidence" value="ECO:0007669"/>
    <property type="project" value="InterPro"/>
</dbReference>
<keyword evidence="4" id="KW-1185">Reference proteome</keyword>
<evidence type="ECO:0000259" key="1">
    <source>
        <dbReference type="Pfam" id="PF05899"/>
    </source>
</evidence>
<dbReference type="PANTHER" id="PTHR34571">
    <property type="entry name" value="(S)-UREIDOGLYCINE AMINOHYDROLASE"/>
    <property type="match status" value="1"/>
</dbReference>
<dbReference type="PANTHER" id="PTHR34571:SF1">
    <property type="entry name" value="(S)-UREIDOGLYCINE AMINOHYDROLASE"/>
    <property type="match status" value="1"/>
</dbReference>
<sequence length="265" mass="30026">MGYKNGKVGYRNSLLTSRAVVKHGKYAILEQDGLVPNVIPGFEDVSISILGSPRLGAGFVDYIAEFHENGKNERGWGGENIQTFVYVVGGKLIVSDDKGEEYELTEGGYAYFAPGDLMYFKNGQKEMTEVFLYKRPYEALEGYGQPERVVGNKNDLTPINHEDMENVLLWDFLPVDDFRYDFNVHILEFKEGGSHGFVETHYQEHGAYILSGEGMYNLDNEWYPVQKGDYLYMAPYTPQVAYHVGHKGSLAYVYSKDANRDPGFD</sequence>
<reference evidence="3 4" key="1">
    <citation type="submission" date="2017-09" db="EMBL/GenBank/DDBJ databases">
        <title>Bacterial strain isolated from the female urinary microbiota.</title>
        <authorList>
            <person name="Thomas-White K."/>
            <person name="Kumar N."/>
            <person name="Forster S."/>
            <person name="Putonti C."/>
            <person name="Lawley T."/>
            <person name="Wolfe A.J."/>
        </authorList>
    </citation>
    <scope>NUCLEOTIDE SEQUENCE [LARGE SCALE GENOMIC DNA]</scope>
    <source>
        <strain evidence="3 4">UMB0852</strain>
    </source>
</reference>
<accession>A0A1G8L561</accession>
<dbReference type="CDD" id="cd02212">
    <property type="entry name" value="cupin_UGlyAH_C"/>
    <property type="match status" value="1"/>
</dbReference>
<dbReference type="Proteomes" id="UP000235682">
    <property type="component" value="Unassembled WGS sequence"/>
</dbReference>
<dbReference type="InterPro" id="IPR008579">
    <property type="entry name" value="UGlyAH_Cupin_dom"/>
</dbReference>
<feature type="domain" description="Cupin type-2" evidence="2">
    <location>
        <begin position="187"/>
        <end position="238"/>
    </location>
</feature>
<proteinExistence type="predicted"/>
<dbReference type="InterPro" id="IPR044697">
    <property type="entry name" value="UGlyAH_cupin_C"/>
</dbReference>
<feature type="domain" description="(S)-ureidoglycine aminohydrolase cupin" evidence="1">
    <location>
        <begin position="79"/>
        <end position="122"/>
    </location>
</feature>
<evidence type="ECO:0000259" key="2">
    <source>
        <dbReference type="Pfam" id="PF07883"/>
    </source>
</evidence>
<dbReference type="Pfam" id="PF05899">
    <property type="entry name" value="Cupin_3"/>
    <property type="match status" value="1"/>
</dbReference>